<dbReference type="Proteomes" id="UP000887574">
    <property type="component" value="Unplaced"/>
</dbReference>
<dbReference type="AlphaFoldDB" id="A0A915CX65"/>
<dbReference type="PANTHER" id="PTHR21545:SF13">
    <property type="entry name" value="ECDYSONE-INDUCED PROTEIN 93F, ISOFORM C"/>
    <property type="match status" value="1"/>
</dbReference>
<evidence type="ECO:0000256" key="7">
    <source>
        <dbReference type="SAM" id="MobiDB-lite"/>
    </source>
</evidence>
<evidence type="ECO:0000313" key="9">
    <source>
        <dbReference type="Proteomes" id="UP000887574"/>
    </source>
</evidence>
<evidence type="ECO:0000256" key="1">
    <source>
        <dbReference type="ARBA" id="ARBA00004123"/>
    </source>
</evidence>
<feature type="DNA-binding region" description="H-T-H motif" evidence="6">
    <location>
        <begin position="665"/>
        <end position="685"/>
    </location>
</feature>
<dbReference type="PANTHER" id="PTHR21545">
    <property type="entry name" value="TRANSCRIPTION FACTOR MLR1/2"/>
    <property type="match status" value="1"/>
</dbReference>
<feature type="region of interest" description="Disordered" evidence="7">
    <location>
        <begin position="604"/>
        <end position="648"/>
    </location>
</feature>
<feature type="region of interest" description="Disordered" evidence="7">
    <location>
        <begin position="324"/>
        <end position="390"/>
    </location>
</feature>
<dbReference type="GO" id="GO:0003677">
    <property type="term" value="F:DNA binding"/>
    <property type="evidence" value="ECO:0007669"/>
    <property type="project" value="UniProtKB-UniRule"/>
</dbReference>
<evidence type="ECO:0000256" key="5">
    <source>
        <dbReference type="ARBA" id="ARBA00023242"/>
    </source>
</evidence>
<evidence type="ECO:0000259" key="8">
    <source>
        <dbReference type="PROSITE" id="PS50960"/>
    </source>
</evidence>
<keyword evidence="4" id="KW-0804">Transcription</keyword>
<reference evidence="10" key="1">
    <citation type="submission" date="2022-11" db="UniProtKB">
        <authorList>
            <consortium name="WormBaseParasite"/>
        </authorList>
    </citation>
    <scope>IDENTIFICATION</scope>
</reference>
<dbReference type="GO" id="GO:0005634">
    <property type="term" value="C:nucleus"/>
    <property type="evidence" value="ECO:0007669"/>
    <property type="project" value="UniProtKB-SubCell"/>
</dbReference>
<evidence type="ECO:0000313" key="10">
    <source>
        <dbReference type="WBParaSite" id="jg13542"/>
    </source>
</evidence>
<evidence type="ECO:0000256" key="4">
    <source>
        <dbReference type="ARBA" id="ARBA00023163"/>
    </source>
</evidence>
<dbReference type="Gene3D" id="1.10.10.60">
    <property type="entry name" value="Homeodomain-like"/>
    <property type="match status" value="2"/>
</dbReference>
<name>A0A915CX65_9BILA</name>
<accession>A0A915CX65</accession>
<keyword evidence="3 6" id="KW-0238">DNA-binding</keyword>
<dbReference type="GO" id="GO:0006357">
    <property type="term" value="P:regulation of transcription by RNA polymerase II"/>
    <property type="evidence" value="ECO:0007669"/>
    <property type="project" value="TreeGrafter"/>
</dbReference>
<dbReference type="PROSITE" id="PS50960">
    <property type="entry name" value="HTH_PSQ"/>
    <property type="match status" value="1"/>
</dbReference>
<keyword evidence="2" id="KW-0805">Transcription regulation</keyword>
<sequence length="749" mass="81033">MSLLLNGEQEEKSELAANGNGLPSCSSTLNSSPTSSYSISSVQVNRCDARCAAEKKFVRGDAKVEQEHACFDRQIIAGLEHVSRRAAGPQHWNDLEKAIKVSTERPKDFDPKTKEKESCLWCAGNNRVASFASTEVPNFKALMAEGRLKSSGRSDCNFLDPSLGIPRLSDSSLLNSSSASFSSSNSTFKDSSSSFNFDNIFDSTKRAGHNEAFASGQGRADKLEQDSSRLAAALNLLPGLPMLSNPALFASPGLWMNSTPSSSLVDQQKAAFEGISRQNIASSSDNYGLGEADLVQRFAQCQTQLMTLNIMSGLFNNADSTQQFSGLTNENTESNRHPSLAPFFNSQTTNCSEESIQDTTGADDEDKPLDLSSGRNQAADGKPTASGKIEEMLRREPLGKHSVIKKSPKKLAQHLKVDNRSAAEWLSTDFTQSKPLPSPSSSTTAINPKLHMLGTKRNYTQADLDAAVLDIRMGRLGTRRASVVYGIPSKRRRLNAYALRKKEKNSLQVLKRSAPKDLLNLNGDEPTPKKMVLKRTKLSCSPAIEVSNAPFLALAESVSSPLALTKKGMSTTSSCSPQIIADTTLPSLNSFSEMLKQYVEKLDEVEKTSTHDSVTPPTEHSGDDDTSGGGPDSKRPRPKRGQYRKYDKGALEKAVASVRSGEMSVHRAGSFYGVPHSTLEYKVKERNLLRHKNRRTGATKSSEQCGEHGGCRCCIGSTWIRGGRHGEEDASSAAVAEVVEAVGSGAMVA</sequence>
<comment type="subcellular location">
    <subcellularLocation>
        <location evidence="1 6">Nucleus</location>
    </subcellularLocation>
</comment>
<feature type="region of interest" description="Disordered" evidence="7">
    <location>
        <begin position="1"/>
        <end position="24"/>
    </location>
</feature>
<dbReference type="FunFam" id="1.10.10.60:FF:000019">
    <property type="entry name" value="Ligand-dependent corepressor isoform 1"/>
    <property type="match status" value="1"/>
</dbReference>
<protein>
    <submittedName>
        <fullName evidence="10">HTH psq-type domain-containing protein</fullName>
    </submittedName>
</protein>
<feature type="domain" description="HTH psq-type" evidence="8">
    <location>
        <begin position="637"/>
        <end position="689"/>
    </location>
</feature>
<dbReference type="InterPro" id="IPR009057">
    <property type="entry name" value="Homeodomain-like_sf"/>
</dbReference>
<dbReference type="Pfam" id="PF05225">
    <property type="entry name" value="HTH_psq"/>
    <property type="match status" value="1"/>
</dbReference>
<dbReference type="SUPFAM" id="SSF46689">
    <property type="entry name" value="Homeodomain-like"/>
    <property type="match status" value="1"/>
</dbReference>
<evidence type="ECO:0000256" key="6">
    <source>
        <dbReference type="PROSITE-ProRule" id="PRU00320"/>
    </source>
</evidence>
<evidence type="ECO:0000256" key="2">
    <source>
        <dbReference type="ARBA" id="ARBA00023015"/>
    </source>
</evidence>
<organism evidence="9 10">
    <name type="scientific">Ditylenchus dipsaci</name>
    <dbReference type="NCBI Taxonomy" id="166011"/>
    <lineage>
        <taxon>Eukaryota</taxon>
        <taxon>Metazoa</taxon>
        <taxon>Ecdysozoa</taxon>
        <taxon>Nematoda</taxon>
        <taxon>Chromadorea</taxon>
        <taxon>Rhabditida</taxon>
        <taxon>Tylenchina</taxon>
        <taxon>Tylenchomorpha</taxon>
        <taxon>Sphaerularioidea</taxon>
        <taxon>Anguinidae</taxon>
        <taxon>Anguininae</taxon>
        <taxon>Ditylenchus</taxon>
    </lineage>
</organism>
<proteinExistence type="predicted"/>
<dbReference type="WBParaSite" id="jg13542">
    <property type="protein sequence ID" value="jg13542"/>
    <property type="gene ID" value="jg13542"/>
</dbReference>
<keyword evidence="9" id="KW-1185">Reference proteome</keyword>
<keyword evidence="5 6" id="KW-0539">Nucleus</keyword>
<feature type="compositionally biased region" description="Polar residues" evidence="7">
    <location>
        <begin position="344"/>
        <end position="360"/>
    </location>
</feature>
<dbReference type="InterPro" id="IPR007889">
    <property type="entry name" value="HTH_Psq"/>
</dbReference>
<evidence type="ECO:0000256" key="3">
    <source>
        <dbReference type="ARBA" id="ARBA00023125"/>
    </source>
</evidence>